<organism evidence="1">
    <name type="scientific">Rhizophora mucronata</name>
    <name type="common">Asiatic mangrove</name>
    <dbReference type="NCBI Taxonomy" id="61149"/>
    <lineage>
        <taxon>Eukaryota</taxon>
        <taxon>Viridiplantae</taxon>
        <taxon>Streptophyta</taxon>
        <taxon>Embryophyta</taxon>
        <taxon>Tracheophyta</taxon>
        <taxon>Spermatophyta</taxon>
        <taxon>Magnoliopsida</taxon>
        <taxon>eudicotyledons</taxon>
        <taxon>Gunneridae</taxon>
        <taxon>Pentapetalae</taxon>
        <taxon>rosids</taxon>
        <taxon>fabids</taxon>
        <taxon>Malpighiales</taxon>
        <taxon>Rhizophoraceae</taxon>
        <taxon>Rhizophora</taxon>
    </lineage>
</organism>
<reference evidence="1" key="1">
    <citation type="submission" date="2018-02" db="EMBL/GenBank/DDBJ databases">
        <title>Rhizophora mucronata_Transcriptome.</title>
        <authorList>
            <person name="Meera S.P."/>
            <person name="Sreeshan A."/>
            <person name="Augustine A."/>
        </authorList>
    </citation>
    <scope>NUCLEOTIDE SEQUENCE</scope>
    <source>
        <tissue evidence="1">Leaf</tissue>
    </source>
</reference>
<proteinExistence type="predicted"/>
<sequence length="41" mass="4701">MSRAYGIFGKGKKLFFRFSSISVFGRAIVLLHEIQDNCCLF</sequence>
<name>A0A2P2MXV7_RHIMU</name>
<dbReference type="AlphaFoldDB" id="A0A2P2MXV7"/>
<dbReference type="EMBL" id="GGEC01054554">
    <property type="protein sequence ID" value="MBX35038.1"/>
    <property type="molecule type" value="Transcribed_RNA"/>
</dbReference>
<accession>A0A2P2MXV7</accession>
<evidence type="ECO:0000313" key="1">
    <source>
        <dbReference type="EMBL" id="MBX35038.1"/>
    </source>
</evidence>
<protein>
    <submittedName>
        <fullName evidence="1">Uncharacterized protein</fullName>
    </submittedName>
</protein>